<dbReference type="GO" id="GO:0030151">
    <property type="term" value="F:molybdenum ion binding"/>
    <property type="evidence" value="ECO:0007669"/>
    <property type="project" value="InterPro"/>
</dbReference>
<comment type="similarity">
    <text evidence="3">Belongs to the prokaryotic molybdopterin-containing oxidoreductase family.</text>
</comment>
<dbReference type="GO" id="GO:0008863">
    <property type="term" value="F:formate dehydrogenase (NAD+) activity"/>
    <property type="evidence" value="ECO:0007669"/>
    <property type="project" value="InterPro"/>
</dbReference>
<dbReference type="Proteomes" id="UP001107961">
    <property type="component" value="Unassembled WGS sequence"/>
</dbReference>
<dbReference type="InterPro" id="IPR009010">
    <property type="entry name" value="Asp_de-COase-like_dom_sf"/>
</dbReference>
<dbReference type="Gene3D" id="3.40.50.740">
    <property type="match status" value="1"/>
</dbReference>
<evidence type="ECO:0000256" key="5">
    <source>
        <dbReference type="ARBA" id="ARBA00022505"/>
    </source>
</evidence>
<dbReference type="InterPro" id="IPR006656">
    <property type="entry name" value="Mopterin_OxRdtase"/>
</dbReference>
<keyword evidence="5" id="KW-0500">Molybdenum</keyword>
<keyword evidence="6" id="KW-0479">Metal-binding</keyword>
<comment type="cofactor">
    <cofactor evidence="1">
        <name>Mo-bis(molybdopterin guanine dinucleotide)</name>
        <dbReference type="ChEBI" id="CHEBI:60539"/>
    </cofactor>
</comment>
<evidence type="ECO:0000256" key="7">
    <source>
        <dbReference type="ARBA" id="ARBA00023002"/>
    </source>
</evidence>
<evidence type="ECO:0000256" key="1">
    <source>
        <dbReference type="ARBA" id="ARBA00001942"/>
    </source>
</evidence>
<keyword evidence="4" id="KW-0004">4Fe-4S</keyword>
<evidence type="ECO:0000256" key="9">
    <source>
        <dbReference type="ARBA" id="ARBA00023014"/>
    </source>
</evidence>
<evidence type="ECO:0000313" key="13">
    <source>
        <dbReference type="Proteomes" id="UP001107961"/>
    </source>
</evidence>
<protein>
    <submittedName>
        <fullName evidence="12">FdhF/YdeP family oxidoreductase</fullName>
    </submittedName>
</protein>
<evidence type="ECO:0000256" key="2">
    <source>
        <dbReference type="ARBA" id="ARBA00001966"/>
    </source>
</evidence>
<dbReference type="InterPro" id="IPR041953">
    <property type="entry name" value="YdeP_MopB"/>
</dbReference>
<keyword evidence="13" id="KW-1185">Reference proteome</keyword>
<dbReference type="InterPro" id="IPR010046">
    <property type="entry name" value="Mopterin_OxRdtse_a_bac"/>
</dbReference>
<dbReference type="CDD" id="cd02787">
    <property type="entry name" value="MopB_CT_ydeP"/>
    <property type="match status" value="1"/>
</dbReference>
<dbReference type="PIRSF" id="PIRSF000144">
    <property type="entry name" value="CbbBc"/>
    <property type="match status" value="1"/>
</dbReference>
<comment type="cofactor">
    <cofactor evidence="2">
        <name>[4Fe-4S] cluster</name>
        <dbReference type="ChEBI" id="CHEBI:49883"/>
    </cofactor>
</comment>
<keyword evidence="7" id="KW-0560">Oxidoreductase</keyword>
<dbReference type="Pfam" id="PF01568">
    <property type="entry name" value="Molydop_binding"/>
    <property type="match status" value="1"/>
</dbReference>
<dbReference type="GO" id="GO:1990204">
    <property type="term" value="C:oxidoreductase complex"/>
    <property type="evidence" value="ECO:0007669"/>
    <property type="project" value="UniProtKB-ARBA"/>
</dbReference>
<dbReference type="Pfam" id="PF00384">
    <property type="entry name" value="Molybdopterin"/>
    <property type="match status" value="1"/>
</dbReference>
<dbReference type="SUPFAM" id="SSF53706">
    <property type="entry name" value="Formate dehydrogenase/DMSO reductase, domains 1-3"/>
    <property type="match status" value="1"/>
</dbReference>
<dbReference type="AlphaFoldDB" id="A0A9Q3W518"/>
<evidence type="ECO:0000259" key="11">
    <source>
        <dbReference type="Pfam" id="PF01568"/>
    </source>
</evidence>
<dbReference type="PANTHER" id="PTHR43105">
    <property type="entry name" value="RESPIRATORY NITRATE REDUCTASE"/>
    <property type="match status" value="1"/>
</dbReference>
<evidence type="ECO:0000256" key="8">
    <source>
        <dbReference type="ARBA" id="ARBA00023004"/>
    </source>
</evidence>
<evidence type="ECO:0000256" key="6">
    <source>
        <dbReference type="ARBA" id="ARBA00022723"/>
    </source>
</evidence>
<name>A0A9Q3W518_9GAMM</name>
<dbReference type="GO" id="GO:0051539">
    <property type="term" value="F:4 iron, 4 sulfur cluster binding"/>
    <property type="evidence" value="ECO:0007669"/>
    <property type="project" value="UniProtKB-KW"/>
</dbReference>
<evidence type="ECO:0000259" key="10">
    <source>
        <dbReference type="Pfam" id="PF00384"/>
    </source>
</evidence>
<sequence>MSDTLPPADRLRFKPYKGPAAGWGALRAVTDHWFESKQPFKNLYAMVKTNQSNGFDCPGCAWGESPESGMINFCENGAKAVNWEATSRRVDAAFFEKYSVTELLQQDDYWLEFQGRITEPMVYDRRTDHYKPIDWEDAFALIARHLNGLESPNQASFYTSGRASNEAAYLYQLFVRAFGTNNFPDCSNMCHEASGVALIESIGTGKGTVTFADFDKADALFLFGQNPGTNHPRMLEPIRDAVKRGAQVAVFNPLKERGLERFQAPQDPLEMLTQSSSPLNTAYFRPALGGDMAAVRGMVKWLLQWDREALASGGEAVFDHDFIAQHTDGVEQYLAMVDATSWERIEAQSGISRDILEQAARIHRDSKRVIICWAMGITQHKHSVATVQEIANLQLLRGQFGEGAGLCPVRGHSNVQGDRTVGIADEPPAALLDALEKRFGFTPPREPGYNVITTLQAMVAGTIKVFLALGGNFAQATPDTARTHEALGSCELTVQISTKLNRSHLICGNEALILPCLGRTDIDEQADGPQGVTVEDSFSMVHLSHGQLRPLSKQMRSEPAIIAGIAEATLGKTPVDWSALVENYDRIRDLIQDTIPGFDDFNARLKTPGGFYLGNPARDRQWHTESGRAQLVSHALPATLVDAETLASGAKPDLVLQTLRSHDQYNTTIYGLHDRYRGVHGGRKVVFVNRADLERLGFQHGDKVDVVSLWRDGEERRVSDFTLLEYDVPAGQAAAYYPETNPLVPMDSYGDGSFTPTSKLIAIRLEKSSAPKRIA</sequence>
<comment type="caution">
    <text evidence="12">The sequence shown here is derived from an EMBL/GenBank/DDBJ whole genome shotgun (WGS) entry which is preliminary data.</text>
</comment>
<dbReference type="InterPro" id="IPR037951">
    <property type="entry name" value="MopB_CT_YdeP"/>
</dbReference>
<dbReference type="SUPFAM" id="SSF50692">
    <property type="entry name" value="ADC-like"/>
    <property type="match status" value="1"/>
</dbReference>
<evidence type="ECO:0000256" key="4">
    <source>
        <dbReference type="ARBA" id="ARBA00022485"/>
    </source>
</evidence>
<dbReference type="RefSeq" id="WP_233925775.1">
    <property type="nucleotide sequence ID" value="NZ_JAJVKT010000009.1"/>
</dbReference>
<gene>
    <name evidence="12" type="ORF">LZG35_09425</name>
</gene>
<dbReference type="NCBIfam" id="TIGR01701">
    <property type="entry name" value="Fdhalpha-like"/>
    <property type="match status" value="1"/>
</dbReference>
<dbReference type="InterPro" id="IPR006657">
    <property type="entry name" value="MoPterin_dinucl-bd_dom"/>
</dbReference>
<keyword evidence="9" id="KW-0411">Iron-sulfur</keyword>
<dbReference type="GO" id="GO:0016020">
    <property type="term" value="C:membrane"/>
    <property type="evidence" value="ECO:0007669"/>
    <property type="project" value="TreeGrafter"/>
</dbReference>
<evidence type="ECO:0000313" key="12">
    <source>
        <dbReference type="EMBL" id="MCE7508855.1"/>
    </source>
</evidence>
<proteinExistence type="inferred from homology"/>
<organism evidence="12 13">
    <name type="scientific">Alloalcanivorax xenomutans</name>
    <dbReference type="NCBI Taxonomy" id="1094342"/>
    <lineage>
        <taxon>Bacteria</taxon>
        <taxon>Pseudomonadati</taxon>
        <taxon>Pseudomonadota</taxon>
        <taxon>Gammaproteobacteria</taxon>
        <taxon>Oceanospirillales</taxon>
        <taxon>Alcanivoracaceae</taxon>
        <taxon>Alloalcanivorax</taxon>
    </lineage>
</organism>
<dbReference type="PANTHER" id="PTHR43105:SF4">
    <property type="entry name" value="PROTEIN YDEP"/>
    <property type="match status" value="1"/>
</dbReference>
<feature type="domain" description="Molybdopterin dinucleotide-binding" evidence="11">
    <location>
        <begin position="654"/>
        <end position="709"/>
    </location>
</feature>
<keyword evidence="8" id="KW-0408">Iron</keyword>
<evidence type="ECO:0000256" key="3">
    <source>
        <dbReference type="ARBA" id="ARBA00010312"/>
    </source>
</evidence>
<dbReference type="EMBL" id="JAJVKT010000009">
    <property type="protein sequence ID" value="MCE7508855.1"/>
    <property type="molecule type" value="Genomic_DNA"/>
</dbReference>
<accession>A0A9Q3W518</accession>
<feature type="domain" description="Molybdopterin oxidoreductase" evidence="10">
    <location>
        <begin position="116"/>
        <end position="496"/>
    </location>
</feature>
<dbReference type="GO" id="GO:0045333">
    <property type="term" value="P:cellular respiration"/>
    <property type="evidence" value="ECO:0007669"/>
    <property type="project" value="UniProtKB-ARBA"/>
</dbReference>
<dbReference type="CDD" id="cd02767">
    <property type="entry name" value="MopB_ydeP"/>
    <property type="match status" value="1"/>
</dbReference>
<reference evidence="12" key="1">
    <citation type="submission" date="2022-01" db="EMBL/GenBank/DDBJ databases">
        <authorList>
            <person name="Karlyshev A.V."/>
            <person name="Jaspars M."/>
        </authorList>
    </citation>
    <scope>NUCLEOTIDE SEQUENCE</scope>
    <source>
        <strain evidence="12">AGSA3-2</strain>
    </source>
</reference>
<dbReference type="GO" id="GO:0043546">
    <property type="term" value="F:molybdopterin cofactor binding"/>
    <property type="evidence" value="ECO:0007669"/>
    <property type="project" value="InterPro"/>
</dbReference>
<dbReference type="Gene3D" id="3.40.228.10">
    <property type="entry name" value="Dimethylsulfoxide Reductase, domain 2"/>
    <property type="match status" value="1"/>
</dbReference>
<dbReference type="InterPro" id="IPR050123">
    <property type="entry name" value="Prok_molybdopt-oxidoreductase"/>
</dbReference>